<dbReference type="InterPro" id="IPR032816">
    <property type="entry name" value="VTT_dom"/>
</dbReference>
<dbReference type="EMBL" id="CP132303">
    <property type="protein sequence ID" value="WLS00146.1"/>
    <property type="molecule type" value="Genomic_DNA"/>
</dbReference>
<protein>
    <submittedName>
        <fullName evidence="8">VTT domain-containing protein</fullName>
    </submittedName>
</protein>
<evidence type="ECO:0000256" key="4">
    <source>
        <dbReference type="ARBA" id="ARBA00022989"/>
    </source>
</evidence>
<keyword evidence="4 6" id="KW-1133">Transmembrane helix</keyword>
<dbReference type="GO" id="GO:0005886">
    <property type="term" value="C:plasma membrane"/>
    <property type="evidence" value="ECO:0007669"/>
    <property type="project" value="UniProtKB-SubCell"/>
</dbReference>
<dbReference type="AlphaFoldDB" id="A0AA50CQB1"/>
<dbReference type="InterPro" id="IPR051311">
    <property type="entry name" value="DedA_domain"/>
</dbReference>
<gene>
    <name evidence="8" type="ORF">Q9313_18915</name>
</gene>
<keyword evidence="2" id="KW-1003">Cell membrane</keyword>
<feature type="transmembrane region" description="Helical" evidence="6">
    <location>
        <begin position="142"/>
        <end position="164"/>
    </location>
</feature>
<dbReference type="RefSeq" id="WP_306039638.1">
    <property type="nucleotide sequence ID" value="NZ_CP132303.1"/>
</dbReference>
<feature type="transmembrane region" description="Helical" evidence="6">
    <location>
        <begin position="176"/>
        <end position="197"/>
    </location>
</feature>
<keyword evidence="5 6" id="KW-0472">Membrane</keyword>
<feature type="transmembrane region" description="Helical" evidence="6">
    <location>
        <begin position="49"/>
        <end position="74"/>
    </location>
</feature>
<dbReference type="PANTHER" id="PTHR42709">
    <property type="entry name" value="ALKALINE PHOSPHATASE LIKE PROTEIN"/>
    <property type="match status" value="1"/>
</dbReference>
<evidence type="ECO:0000259" key="7">
    <source>
        <dbReference type="Pfam" id="PF09335"/>
    </source>
</evidence>
<evidence type="ECO:0000256" key="2">
    <source>
        <dbReference type="ARBA" id="ARBA00022475"/>
    </source>
</evidence>
<keyword evidence="8" id="KW-0614">Plasmid</keyword>
<reference evidence="8 9" key="1">
    <citation type="submission" date="2023-08" db="EMBL/GenBank/DDBJ databases">
        <title>Pathogen: clinical or host-associated sample.</title>
        <authorList>
            <person name="Hergert J."/>
            <person name="Casey R."/>
            <person name="Wagner J."/>
            <person name="Young E.L."/>
            <person name="Oakeson K.F."/>
        </authorList>
    </citation>
    <scope>NUCLEOTIDE SEQUENCE [LARGE SCALE GENOMIC DNA]</scope>
    <source>
        <strain evidence="8 9">1760953</strain>
        <plasmid evidence="8 9">unnamed1</plasmid>
    </source>
</reference>
<keyword evidence="3 6" id="KW-0812">Transmembrane</keyword>
<sequence>MDPLADLVDWIALYGIIGLLTVGLAERFVPALPSHGILVAIGIASHDDAWSIHTAVAGTTVGSFLGAFALYFLVRALGKSKSAAILYTVGKWVGLSRERIDRAVSSLRGRERLIITTSQLIPTIRLISPLAAGLLGASAMKLASGLAAGIVLWNGLFIAAGYLAGLVLPSINSSAFALKTMVLLVAVEVIVALIFRLQFRLTKQLRREGNAR</sequence>
<evidence type="ECO:0000313" key="8">
    <source>
        <dbReference type="EMBL" id="WLS00146.1"/>
    </source>
</evidence>
<dbReference type="Proteomes" id="UP001234585">
    <property type="component" value="Plasmid unnamed1"/>
</dbReference>
<geneLocation type="plasmid" evidence="8 9">
    <name>unnamed1</name>
</geneLocation>
<accession>A0AA50CQB1</accession>
<dbReference type="PANTHER" id="PTHR42709:SF6">
    <property type="entry name" value="UNDECAPRENYL PHOSPHATE TRANSPORTER A"/>
    <property type="match status" value="1"/>
</dbReference>
<evidence type="ECO:0000256" key="6">
    <source>
        <dbReference type="SAM" id="Phobius"/>
    </source>
</evidence>
<evidence type="ECO:0000256" key="5">
    <source>
        <dbReference type="ARBA" id="ARBA00023136"/>
    </source>
</evidence>
<proteinExistence type="predicted"/>
<evidence type="ECO:0000256" key="3">
    <source>
        <dbReference type="ARBA" id="ARBA00022692"/>
    </source>
</evidence>
<keyword evidence="9" id="KW-1185">Reference proteome</keyword>
<comment type="subcellular location">
    <subcellularLocation>
        <location evidence="1">Cell membrane</location>
        <topology evidence="1">Multi-pass membrane protein</topology>
    </subcellularLocation>
</comment>
<evidence type="ECO:0000313" key="9">
    <source>
        <dbReference type="Proteomes" id="UP001234585"/>
    </source>
</evidence>
<dbReference type="Pfam" id="PF09335">
    <property type="entry name" value="VTT_dom"/>
    <property type="match status" value="1"/>
</dbReference>
<feature type="transmembrane region" description="Helical" evidence="6">
    <location>
        <begin position="7"/>
        <end position="29"/>
    </location>
</feature>
<evidence type="ECO:0000256" key="1">
    <source>
        <dbReference type="ARBA" id="ARBA00004651"/>
    </source>
</evidence>
<name>A0AA50CQB1_9HYPH</name>
<feature type="domain" description="VTT" evidence="7">
    <location>
        <begin position="32"/>
        <end position="162"/>
    </location>
</feature>
<organism evidence="8 9">
    <name type="scientific">Shinella sumterensis</name>
    <dbReference type="NCBI Taxonomy" id="1967501"/>
    <lineage>
        <taxon>Bacteria</taxon>
        <taxon>Pseudomonadati</taxon>
        <taxon>Pseudomonadota</taxon>
        <taxon>Alphaproteobacteria</taxon>
        <taxon>Hyphomicrobiales</taxon>
        <taxon>Rhizobiaceae</taxon>
        <taxon>Shinella</taxon>
    </lineage>
</organism>